<comment type="caution">
    <text evidence="5">The sequence shown here is derived from an EMBL/GenBank/DDBJ whole genome shotgun (WGS) entry which is preliminary data.</text>
</comment>
<reference evidence="5 6" key="1">
    <citation type="submission" date="2020-07" db="EMBL/GenBank/DDBJ databases">
        <authorList>
            <person name="Feng X."/>
        </authorList>
    </citation>
    <scope>NUCLEOTIDE SEQUENCE [LARGE SCALE GENOMIC DNA]</scope>
    <source>
        <strain evidence="5 6">JCM31066</strain>
    </source>
</reference>
<keyword evidence="2 5" id="KW-0238">DNA-binding</keyword>
<dbReference type="EMBL" id="JACHVB010000015">
    <property type="protein sequence ID" value="MBC2593828.1"/>
    <property type="molecule type" value="Genomic_DNA"/>
</dbReference>
<evidence type="ECO:0000256" key="2">
    <source>
        <dbReference type="ARBA" id="ARBA00023125"/>
    </source>
</evidence>
<sequence>MGPHGYRPDPEVSRLMGHLRLNRTAQPETIAWITSESTRDGWQDSPAYTELYTGAQVHAHSIGFQLQPYWLKEKNMTAKRLGSILRNRGIRGVIVGPQPQSCTMIPNLGWEHFAAATCGFSLQEPRLHRACSQQYQALSLAWDELRERGYRRIGFALSVESNLRTEGMWLASFLARQSTPAPAGFDIIPPLVLEQWDDRRFLAWFHQYRPDALIGWADAAELLRKNGIPIPQACAYALINTAGLASPAAGVNHHMDALGAAAVDLVAEQLHHHRYGLPAIPKIVMVECSWSDGPNVPQRHGHKPGRRRTGK</sequence>
<evidence type="ECO:0000313" key="6">
    <source>
        <dbReference type="Proteomes" id="UP000546464"/>
    </source>
</evidence>
<keyword evidence="1" id="KW-0805">Transcription regulation</keyword>
<dbReference type="Proteomes" id="UP000546464">
    <property type="component" value="Unassembled WGS sequence"/>
</dbReference>
<feature type="domain" description="Transcriptional regulator LacI/GalR-like sensor" evidence="4">
    <location>
        <begin position="143"/>
        <end position="273"/>
    </location>
</feature>
<dbReference type="InterPro" id="IPR046335">
    <property type="entry name" value="LacI/GalR-like_sensor"/>
</dbReference>
<evidence type="ECO:0000256" key="3">
    <source>
        <dbReference type="ARBA" id="ARBA00023163"/>
    </source>
</evidence>
<dbReference type="Pfam" id="PF13377">
    <property type="entry name" value="Peripla_BP_3"/>
    <property type="match status" value="1"/>
</dbReference>
<proteinExistence type="predicted"/>
<keyword evidence="6" id="KW-1185">Reference proteome</keyword>
<dbReference type="AlphaFoldDB" id="A0A842HCN2"/>
<dbReference type="InterPro" id="IPR028082">
    <property type="entry name" value="Peripla_BP_I"/>
</dbReference>
<gene>
    <name evidence="5" type="ORF">H5P28_06095</name>
</gene>
<dbReference type="GO" id="GO:0003677">
    <property type="term" value="F:DNA binding"/>
    <property type="evidence" value="ECO:0007669"/>
    <property type="project" value="UniProtKB-KW"/>
</dbReference>
<evidence type="ECO:0000256" key="1">
    <source>
        <dbReference type="ARBA" id="ARBA00023015"/>
    </source>
</evidence>
<name>A0A842HCN2_9BACT</name>
<dbReference type="Gene3D" id="3.40.50.2300">
    <property type="match status" value="1"/>
</dbReference>
<dbReference type="RefSeq" id="WP_185674832.1">
    <property type="nucleotide sequence ID" value="NZ_JACHVB010000015.1"/>
</dbReference>
<protein>
    <submittedName>
        <fullName evidence="5">LacI family DNA-binding transcriptional regulator</fullName>
    </submittedName>
</protein>
<organism evidence="5 6">
    <name type="scientific">Ruficoccus amylovorans</name>
    <dbReference type="NCBI Taxonomy" id="1804625"/>
    <lineage>
        <taxon>Bacteria</taxon>
        <taxon>Pseudomonadati</taxon>
        <taxon>Verrucomicrobiota</taxon>
        <taxon>Opitutia</taxon>
        <taxon>Puniceicoccales</taxon>
        <taxon>Cerasicoccaceae</taxon>
        <taxon>Ruficoccus</taxon>
    </lineage>
</organism>
<evidence type="ECO:0000259" key="4">
    <source>
        <dbReference type="Pfam" id="PF13377"/>
    </source>
</evidence>
<accession>A0A842HCN2</accession>
<keyword evidence="3" id="KW-0804">Transcription</keyword>
<evidence type="ECO:0000313" key="5">
    <source>
        <dbReference type="EMBL" id="MBC2593828.1"/>
    </source>
</evidence>
<dbReference type="SUPFAM" id="SSF53822">
    <property type="entry name" value="Periplasmic binding protein-like I"/>
    <property type="match status" value="1"/>
</dbReference>